<proteinExistence type="predicted"/>
<gene>
    <name evidence="1" type="ORF">ACFP1Z_28105</name>
</gene>
<keyword evidence="2" id="KW-1185">Reference proteome</keyword>
<dbReference type="RefSeq" id="WP_390320467.1">
    <property type="nucleotide sequence ID" value="NZ_JBHSPB010000023.1"/>
</dbReference>
<reference evidence="2" key="1">
    <citation type="journal article" date="2019" name="Int. J. Syst. Evol. Microbiol.">
        <title>The Global Catalogue of Microorganisms (GCM) 10K type strain sequencing project: providing services to taxonomists for standard genome sequencing and annotation.</title>
        <authorList>
            <consortium name="The Broad Institute Genomics Platform"/>
            <consortium name="The Broad Institute Genome Sequencing Center for Infectious Disease"/>
            <person name="Wu L."/>
            <person name="Ma J."/>
        </authorList>
    </citation>
    <scope>NUCLEOTIDE SEQUENCE [LARGE SCALE GENOMIC DNA]</scope>
    <source>
        <strain evidence="2">CGMCC 4.7304</strain>
    </source>
</reference>
<accession>A0ABW0Z7C2</accession>
<dbReference type="EMBL" id="JBHSPB010000023">
    <property type="protein sequence ID" value="MFC5724037.1"/>
    <property type="molecule type" value="Genomic_DNA"/>
</dbReference>
<sequence length="119" mass="12978">MSVHPLTPGDGPTVERPKRTLAALKEALAQVAPSQLPVMEAERDEVFTLAAETQSVGPVNGFLFRWATVVEIERHPEVARRLHRAEQAVRMAGDEETMRAAIQEVAEIQAAARRAVEGG</sequence>
<comment type="caution">
    <text evidence="1">The sequence shown here is derived from an EMBL/GenBank/DDBJ whole genome shotgun (WGS) entry which is preliminary data.</text>
</comment>
<evidence type="ECO:0000313" key="1">
    <source>
        <dbReference type="EMBL" id="MFC5724037.1"/>
    </source>
</evidence>
<organism evidence="1 2">
    <name type="scientific">Streptomyces gamaensis</name>
    <dbReference type="NCBI Taxonomy" id="1763542"/>
    <lineage>
        <taxon>Bacteria</taxon>
        <taxon>Bacillati</taxon>
        <taxon>Actinomycetota</taxon>
        <taxon>Actinomycetes</taxon>
        <taxon>Kitasatosporales</taxon>
        <taxon>Streptomycetaceae</taxon>
        <taxon>Streptomyces</taxon>
    </lineage>
</organism>
<protein>
    <submittedName>
        <fullName evidence="1">Uncharacterized protein</fullName>
    </submittedName>
</protein>
<evidence type="ECO:0000313" key="2">
    <source>
        <dbReference type="Proteomes" id="UP001596083"/>
    </source>
</evidence>
<dbReference type="Proteomes" id="UP001596083">
    <property type="component" value="Unassembled WGS sequence"/>
</dbReference>
<name>A0ABW0Z7C2_9ACTN</name>